<protein>
    <recommendedName>
        <fullName evidence="5">DUF659 domain-containing protein</fullName>
    </recommendedName>
</protein>
<organism evidence="3 4">
    <name type="scientific">Nepenthes gracilis</name>
    <name type="common">Slender pitcher plant</name>
    <dbReference type="NCBI Taxonomy" id="150966"/>
    <lineage>
        <taxon>Eukaryota</taxon>
        <taxon>Viridiplantae</taxon>
        <taxon>Streptophyta</taxon>
        <taxon>Embryophyta</taxon>
        <taxon>Tracheophyta</taxon>
        <taxon>Spermatophyta</taxon>
        <taxon>Magnoliopsida</taxon>
        <taxon>eudicotyledons</taxon>
        <taxon>Gunneridae</taxon>
        <taxon>Pentapetalae</taxon>
        <taxon>Caryophyllales</taxon>
        <taxon>Nepenthaceae</taxon>
        <taxon>Nepenthes</taxon>
    </lineage>
</organism>
<dbReference type="Pfam" id="PF05699">
    <property type="entry name" value="Dimer_Tnp_hAT"/>
    <property type="match status" value="1"/>
</dbReference>
<evidence type="ECO:0000313" key="4">
    <source>
        <dbReference type="Proteomes" id="UP001279734"/>
    </source>
</evidence>
<dbReference type="InterPro" id="IPR008906">
    <property type="entry name" value="HATC_C_dom"/>
</dbReference>
<sequence length="690" mass="78207">MSSAAKDIYNHGMALDPQNKKVQCNYCGEIVAGFNCLLHHLGGIRGKVGECQDTPPEVREFFKNSLSDVKLAANVNEIVDLYQLALPLKRDCPSSRTGNVVKRNKAENARSGGSKSTKCTFVDSITKNSLATISSNYYNRSTSERTVSSREGQISSLSLTKKCIGRFFYENGIDFDSAETYSFRKMMEVARIGIDIKRHIPSPRELKGVILDHELNEIQDYVKDIRRSWPSTGCSILLDGWIDEKGRNLINFIVDCPVGPVYLRSADVSALMVDNNALKLLLEGVIEEVGIQNVVQVISCTTSECMEAVGKQLMEKYRSLFWTVSATHCVALMLEKVGMLELVRQTIDKAKAITKFIYSRASILKLMRRHIGGYDLVKSSKIKAAMPFLTLESMLMEKKNLEDMFGSLEWQNSPWALKNDGKKVAHLVGDKSFWGEVTISVKAAIPLVRVLSLINEDGKPYMGFIYETMDQVKETISQELGMRKTQYIPFWNIIDEIWNTFLHSPLHAAGYFLNPSFHYTEDFYSDTEVVGGLLITIVRMVEDQAIQDLVSHQLNVYRGCHGGFKMGTEDDKQNHVPPAAWWSCFGGHCPDLQKIAIRILSQTCNGAESYGLRRDLAEKLLTNGRNLIEQQRLIDLAYVHYNLQLRHSKVRKKCKIEASEVDPMDDWIVDEAYAQEETEFQKWWPIIDRH</sequence>
<evidence type="ECO:0000259" key="1">
    <source>
        <dbReference type="Pfam" id="PF04937"/>
    </source>
</evidence>
<dbReference type="AlphaFoldDB" id="A0AAD3TFQ9"/>
<dbReference type="Pfam" id="PF04937">
    <property type="entry name" value="DUF659"/>
    <property type="match status" value="1"/>
</dbReference>
<keyword evidence="4" id="KW-1185">Reference proteome</keyword>
<comment type="caution">
    <text evidence="3">The sequence shown here is derived from an EMBL/GenBank/DDBJ whole genome shotgun (WGS) entry which is preliminary data.</text>
</comment>
<dbReference type="GO" id="GO:0046983">
    <property type="term" value="F:protein dimerization activity"/>
    <property type="evidence" value="ECO:0007669"/>
    <property type="project" value="InterPro"/>
</dbReference>
<evidence type="ECO:0008006" key="5">
    <source>
        <dbReference type="Google" id="ProtNLM"/>
    </source>
</evidence>
<evidence type="ECO:0000313" key="3">
    <source>
        <dbReference type="EMBL" id="GMH28825.1"/>
    </source>
</evidence>
<feature type="domain" description="HAT C-terminal dimerisation" evidence="2">
    <location>
        <begin position="570"/>
        <end position="643"/>
    </location>
</feature>
<dbReference type="PANTHER" id="PTHR32166:SF63">
    <property type="entry name" value="HAT TRANSPOSON SUPERFAMILY PROTEIN"/>
    <property type="match status" value="1"/>
</dbReference>
<reference evidence="3" key="1">
    <citation type="submission" date="2023-05" db="EMBL/GenBank/DDBJ databases">
        <title>Nepenthes gracilis genome sequencing.</title>
        <authorList>
            <person name="Fukushima K."/>
        </authorList>
    </citation>
    <scope>NUCLEOTIDE SEQUENCE</scope>
    <source>
        <strain evidence="3">SING2019-196</strain>
    </source>
</reference>
<dbReference type="InterPro" id="IPR007021">
    <property type="entry name" value="DUF659"/>
</dbReference>
<evidence type="ECO:0000259" key="2">
    <source>
        <dbReference type="Pfam" id="PF05699"/>
    </source>
</evidence>
<name>A0AAD3TFQ9_NEPGR</name>
<proteinExistence type="predicted"/>
<feature type="domain" description="DUF659" evidence="1">
    <location>
        <begin position="201"/>
        <end position="353"/>
    </location>
</feature>
<accession>A0AAD3TFQ9</accession>
<dbReference type="Proteomes" id="UP001279734">
    <property type="component" value="Unassembled WGS sequence"/>
</dbReference>
<dbReference type="SUPFAM" id="SSF53098">
    <property type="entry name" value="Ribonuclease H-like"/>
    <property type="match status" value="1"/>
</dbReference>
<dbReference type="InterPro" id="IPR012337">
    <property type="entry name" value="RNaseH-like_sf"/>
</dbReference>
<dbReference type="EMBL" id="BSYO01000035">
    <property type="protein sequence ID" value="GMH28825.1"/>
    <property type="molecule type" value="Genomic_DNA"/>
</dbReference>
<dbReference type="PANTHER" id="PTHR32166">
    <property type="entry name" value="OSJNBA0013A04.12 PROTEIN"/>
    <property type="match status" value="1"/>
</dbReference>
<gene>
    <name evidence="3" type="ORF">Nepgr_030668</name>
</gene>